<protein>
    <submittedName>
        <fullName evidence="12">G-protein coupled receptors family 1 profile domain-containing protein</fullName>
    </submittedName>
</protein>
<dbReference type="PROSITE" id="PS50262">
    <property type="entry name" value="G_PROTEIN_RECEP_F1_2"/>
    <property type="match status" value="1"/>
</dbReference>
<feature type="transmembrane region" description="Helical" evidence="9">
    <location>
        <begin position="1263"/>
        <end position="1284"/>
    </location>
</feature>
<dbReference type="GO" id="GO:0005886">
    <property type="term" value="C:plasma membrane"/>
    <property type="evidence" value="ECO:0007669"/>
    <property type="project" value="TreeGrafter"/>
</dbReference>
<dbReference type="Gene3D" id="1.20.1070.10">
    <property type="entry name" value="Rhodopsin 7-helix transmembrane proteins"/>
    <property type="match status" value="1"/>
</dbReference>
<dbReference type="PANTHER" id="PTHR13800:SF12">
    <property type="entry name" value="TRANSIENT RECEPTOR POTENTIAL CATION CHANNEL SUBFAMILY M MEMBER-LIKE 2"/>
    <property type="match status" value="1"/>
</dbReference>
<accession>A0A914UJE4</accession>
<evidence type="ECO:0000259" key="10">
    <source>
        <dbReference type="PROSITE" id="PS50262"/>
    </source>
</evidence>
<keyword evidence="4 9" id="KW-1133">Transmembrane helix</keyword>
<feature type="transmembrane region" description="Helical" evidence="9">
    <location>
        <begin position="1354"/>
        <end position="1377"/>
    </location>
</feature>
<dbReference type="GO" id="GO:0099604">
    <property type="term" value="F:ligand-gated calcium channel activity"/>
    <property type="evidence" value="ECO:0007669"/>
    <property type="project" value="TreeGrafter"/>
</dbReference>
<feature type="transmembrane region" description="Helical" evidence="9">
    <location>
        <begin position="1155"/>
        <end position="1177"/>
    </location>
</feature>
<dbReference type="Proteomes" id="UP000887566">
    <property type="component" value="Unplaced"/>
</dbReference>
<feature type="transmembrane region" description="Helical" evidence="9">
    <location>
        <begin position="119"/>
        <end position="143"/>
    </location>
</feature>
<feature type="domain" description="G-protein coupled receptors family 1 profile" evidence="10">
    <location>
        <begin position="136"/>
        <end position="416"/>
    </location>
</feature>
<sequence length="1560" mass="177334">MISAVASAGSEIKFVGGLPLSRAATRPTTRTERSVPSNRSYSAVVRASGCRQTNWPLIFRRAFGASCPRRRATNVQRSAKSVDMDVVTPMADAPSDDQLFDDTSMDCEYQGTTDKHIKIYLIGAFASAIALLSIILNTFLTIVFLKTPSLRSTPLFYFGVLAVIDIIMGFNYLALLSVQFYMDYFNALWLYHLFLSYLRPLFAESCAAMFSSTLFIVVATFERFLKTLQSSCFVTTQKWMERHRPLVSFGVILVAVSYKACIYFEITYEEHVNCTGFAQYSVALTPLSTNSVYTFWWMFVTRNLVDRIIPFFSLVIMNFLVIRTLKRERRRQSGGNDEVVVAAVTVSRNALRDATRCLVSIVSMYLMSQSLQIVIIFWEVLHKDSLEKQFTVFYSYANDAISIMTLLSSCLRLPVYCAWNKPIASAAALALRQAVSICRLSWPCAPASSKNNEAGYRSVLYSNTLQQSNGNLGTPSPNHRQAQYAWIITGGTATGVMKYVGDALKEHQLSTGFADSKRLVAIGIAAWGCIDNNVCLEDADGDGSFPAVYSIRDCAEGFAPLDHNHTCFILVDNGTANIYGTEIALRAKLEAHIRTKCAASGVHTPVVLIVCEGGVNTLEQTRDAIKCAIPVVVIKGSGRAADIISAAYRMTKPKHGDEQSTFPDDYRTKMETLISRMFGSPDQDMIDMAVGHLEMILSQRSLITIFEMSDVSCRDLDKAVLSALLKAKKANPLSQINLALIWNRADIARHEIFTLENRKQWQHVALDEAMFDALMQGKQQFVQLFIDNGVQLNRFLTIRRLRDLYRASMQENDTMAVIFKNLILKAKMYEDFFSIGCSRVGVDESDSCLLKDVGKVINLLLNDEYNCMYTEEKFVVRPGAPEPKDEEQRPSSAAKFYDFKSSERELFLWALLFNKAELADLLWKMCSDPIGGALVACRLLKSLAKEAAQQEEIDISDSLRRQADEFEEVACGVLASCYCRNKDNAQRLLTRELNSWGKVTLFALAESAHLMEFMKLGCCQTKLNSIWFGRMVDYTKDYKIIMVLLCPLLIGIIRFKSKEVPLTAVVPADEPFQQTSSERSVTKIHRYVTPPIAWLCQKTHRAREDVIGPIRALYEFYSSPVAKFYLSMGFYMIYLCLFTYVVLARLEPLTIDKKFTFQGLMEAILWGWALCFFLEEIRQVVRREARSVLFKIANHMKSFWNLLDLVIFLLFVVAVVLRLQPQPDPYARVIYAVTLMFSYLRFMETFYVSKIIGPKIIMIQRMLRDLIFFICILVVFILSFGFAMQSLLYPHMRFSSALLADAVYTPYSQVFGELSIDKGDGSAKCTTNVTEYDENDNDNIRMCPERTWLVRVLFAVYMMLTNVLLMNILIAMFSYTFQAVQDNSEKVWRFYRYSVVYEYFDAPALPVPLVLLVHFKRWVFFFYRRFCSHTFYANTGFKERLPLEDNLRLSTFEKTERDRFLAQRSRLTFEQMDSKLNEAGARLQQLMEDIQDIKETIVGEADLRATSSRGRAKSAIDSDRPISPSQLAPQIVSMEEKIDRQTELMRELVKALKKTSQAAS</sequence>
<keyword evidence="2" id="KW-0813">Transport</keyword>
<feature type="transmembrane region" description="Helical" evidence="9">
    <location>
        <begin position="357"/>
        <end position="378"/>
    </location>
</feature>
<feature type="transmembrane region" description="Helical" evidence="9">
    <location>
        <begin position="1124"/>
        <end position="1143"/>
    </location>
</feature>
<keyword evidence="6 9" id="KW-0472">Membrane</keyword>
<evidence type="ECO:0000313" key="11">
    <source>
        <dbReference type="Proteomes" id="UP000887566"/>
    </source>
</evidence>
<dbReference type="SUPFAM" id="SSF81321">
    <property type="entry name" value="Family A G protein-coupled receptor-like"/>
    <property type="match status" value="1"/>
</dbReference>
<dbReference type="CDD" id="cd14978">
    <property type="entry name" value="7tmA_FMRFamide_R-like"/>
    <property type="match status" value="1"/>
</dbReference>
<evidence type="ECO:0000256" key="7">
    <source>
        <dbReference type="ARBA" id="ARBA00023303"/>
    </source>
</evidence>
<evidence type="ECO:0000256" key="9">
    <source>
        <dbReference type="SAM" id="Phobius"/>
    </source>
</evidence>
<evidence type="ECO:0000256" key="5">
    <source>
        <dbReference type="ARBA" id="ARBA00023065"/>
    </source>
</evidence>
<dbReference type="InterPro" id="IPR041491">
    <property type="entry name" value="TRPM_SLOG"/>
</dbReference>
<feature type="transmembrane region" description="Helical" evidence="9">
    <location>
        <begin position="304"/>
        <end position="322"/>
    </location>
</feature>
<dbReference type="PANTHER" id="PTHR13800">
    <property type="entry name" value="TRANSIENT RECEPTOR POTENTIAL CATION CHANNEL, SUBFAMILY M, MEMBER 6"/>
    <property type="match status" value="1"/>
</dbReference>
<proteinExistence type="predicted"/>
<feature type="transmembrane region" description="Helical" evidence="9">
    <location>
        <begin position="1198"/>
        <end position="1219"/>
    </location>
</feature>
<evidence type="ECO:0000313" key="12">
    <source>
        <dbReference type="WBParaSite" id="PSAMB.scaffold1047size52062.g10649.t1"/>
    </source>
</evidence>
<dbReference type="InterPro" id="IPR005821">
    <property type="entry name" value="Ion_trans_dom"/>
</dbReference>
<evidence type="ECO:0000256" key="2">
    <source>
        <dbReference type="ARBA" id="ARBA00022448"/>
    </source>
</evidence>
<feature type="transmembrane region" description="Helical" evidence="9">
    <location>
        <begin position="1038"/>
        <end position="1055"/>
    </location>
</feature>
<keyword evidence="8" id="KW-0175">Coiled coil</keyword>
<dbReference type="Pfam" id="PF25508">
    <property type="entry name" value="TRPM2"/>
    <property type="match status" value="1"/>
</dbReference>
<feature type="transmembrane region" description="Helical" evidence="9">
    <location>
        <begin position="246"/>
        <end position="266"/>
    </location>
</feature>
<evidence type="ECO:0000256" key="4">
    <source>
        <dbReference type="ARBA" id="ARBA00022989"/>
    </source>
</evidence>
<evidence type="ECO:0000256" key="3">
    <source>
        <dbReference type="ARBA" id="ARBA00022692"/>
    </source>
</evidence>
<evidence type="ECO:0000256" key="6">
    <source>
        <dbReference type="ARBA" id="ARBA00023136"/>
    </source>
</evidence>
<dbReference type="InterPro" id="IPR017452">
    <property type="entry name" value="GPCR_Rhodpsn_7TM"/>
</dbReference>
<name>A0A914UJE4_9BILA</name>
<evidence type="ECO:0000256" key="8">
    <source>
        <dbReference type="SAM" id="Coils"/>
    </source>
</evidence>
<keyword evidence="5" id="KW-0406">Ion transport</keyword>
<dbReference type="WBParaSite" id="PSAMB.scaffold1047size52062.g10649.t1">
    <property type="protein sequence ID" value="PSAMB.scaffold1047size52062.g10649.t1"/>
    <property type="gene ID" value="PSAMB.scaffold1047size52062.g10649"/>
</dbReference>
<evidence type="ECO:0000256" key="1">
    <source>
        <dbReference type="ARBA" id="ARBA00004141"/>
    </source>
</evidence>
<feature type="transmembrane region" description="Helical" evidence="9">
    <location>
        <begin position="155"/>
        <end position="181"/>
    </location>
</feature>
<dbReference type="InterPro" id="IPR050927">
    <property type="entry name" value="TRPM"/>
</dbReference>
<feature type="transmembrane region" description="Helical" evidence="9">
    <location>
        <begin position="1225"/>
        <end position="1242"/>
    </location>
</feature>
<reference evidence="12" key="1">
    <citation type="submission" date="2022-11" db="UniProtKB">
        <authorList>
            <consortium name="WormBaseParasite"/>
        </authorList>
    </citation>
    <scope>IDENTIFICATION</scope>
</reference>
<dbReference type="InterPro" id="IPR057366">
    <property type="entry name" value="TRPM-like"/>
</dbReference>
<keyword evidence="11" id="KW-1185">Reference proteome</keyword>
<dbReference type="Pfam" id="PF18139">
    <property type="entry name" value="LSDAT_euk"/>
    <property type="match status" value="1"/>
</dbReference>
<feature type="transmembrane region" description="Helical" evidence="9">
    <location>
        <begin position="201"/>
        <end position="225"/>
    </location>
</feature>
<comment type="subcellular location">
    <subcellularLocation>
        <location evidence="1">Membrane</location>
        <topology evidence="1">Multi-pass membrane protein</topology>
    </subcellularLocation>
</comment>
<keyword evidence="7" id="KW-0407">Ion channel</keyword>
<feature type="coiled-coil region" evidence="8">
    <location>
        <begin position="1469"/>
        <end position="1496"/>
    </location>
</feature>
<organism evidence="11 12">
    <name type="scientific">Plectus sambesii</name>
    <dbReference type="NCBI Taxonomy" id="2011161"/>
    <lineage>
        <taxon>Eukaryota</taxon>
        <taxon>Metazoa</taxon>
        <taxon>Ecdysozoa</taxon>
        <taxon>Nematoda</taxon>
        <taxon>Chromadorea</taxon>
        <taxon>Plectida</taxon>
        <taxon>Plectina</taxon>
        <taxon>Plectoidea</taxon>
        <taxon>Plectidae</taxon>
        <taxon>Plectus</taxon>
    </lineage>
</organism>
<keyword evidence="3 9" id="KW-0812">Transmembrane</keyword>
<dbReference type="Pfam" id="PF00520">
    <property type="entry name" value="Ion_trans"/>
    <property type="match status" value="1"/>
</dbReference>